<feature type="compositionally biased region" description="Low complexity" evidence="1">
    <location>
        <begin position="110"/>
        <end position="129"/>
    </location>
</feature>
<evidence type="ECO:0000313" key="4">
    <source>
        <dbReference type="Proteomes" id="UP001164803"/>
    </source>
</evidence>
<name>A0ABY6YZ57_9BACL</name>
<feature type="region of interest" description="Disordered" evidence="1">
    <location>
        <begin position="48"/>
        <end position="138"/>
    </location>
</feature>
<dbReference type="EMBL" id="CP104064">
    <property type="protein sequence ID" value="WAH35737.1"/>
    <property type="molecule type" value="Genomic_DNA"/>
</dbReference>
<evidence type="ECO:0000256" key="1">
    <source>
        <dbReference type="SAM" id="MobiDB-lite"/>
    </source>
</evidence>
<proteinExistence type="predicted"/>
<dbReference type="RefSeq" id="WP_268043019.1">
    <property type="nucleotide sequence ID" value="NZ_CP104064.1"/>
</dbReference>
<protein>
    <submittedName>
        <fullName evidence="3">Uncharacterized protein</fullName>
    </submittedName>
</protein>
<sequence>MRRIPSMKSVLLCGFAAVVLVLSIPTNPHVKSTNQPSYGAIPTLGQAAVTDESTDHSPAAATTNGTNGYTKPVPKPKPGPQRPNSAGTPGAVKPSQPAPAPNQVQPGAPTPKSTSPSNSTQSGTPSTQPAGPESWGYTGRAKLSKLRVRVIDGRTQRPLSGAEVVVIETEKRYKTDATGHTEWFEAPVIRNPKYRPMIAELHGQLGVIVYKNGYRDSIHLGIRMHEGISQQATVWMYKIGPQDRRIEPVLYQEPYHHIWLIELADKFRQKSQIGEGPERP</sequence>
<keyword evidence="4" id="KW-1185">Reference proteome</keyword>
<feature type="chain" id="PRO_5047351671" evidence="2">
    <location>
        <begin position="24"/>
        <end position="280"/>
    </location>
</feature>
<accession>A0ABY6YZ57</accession>
<gene>
    <name evidence="3" type="ORF">NZD86_15855</name>
</gene>
<evidence type="ECO:0000256" key="2">
    <source>
        <dbReference type="SAM" id="SignalP"/>
    </source>
</evidence>
<feature type="compositionally biased region" description="Low complexity" evidence="1">
    <location>
        <begin position="59"/>
        <end position="72"/>
    </location>
</feature>
<evidence type="ECO:0000313" key="3">
    <source>
        <dbReference type="EMBL" id="WAH35737.1"/>
    </source>
</evidence>
<keyword evidence="2" id="KW-0732">Signal</keyword>
<reference evidence="3" key="1">
    <citation type="submission" date="2022-08" db="EMBL/GenBank/DDBJ databases">
        <title>Alicyclobacillus dauci DSM2870, complete genome.</title>
        <authorList>
            <person name="Wang Q."/>
            <person name="Cai R."/>
            <person name="Wang Z."/>
        </authorList>
    </citation>
    <scope>NUCLEOTIDE SEQUENCE</scope>
    <source>
        <strain evidence="3">DSM 28700</strain>
    </source>
</reference>
<feature type="signal peptide" evidence="2">
    <location>
        <begin position="1"/>
        <end position="23"/>
    </location>
</feature>
<organism evidence="3 4">
    <name type="scientific">Alicyclobacillus dauci</name>
    <dbReference type="NCBI Taxonomy" id="1475485"/>
    <lineage>
        <taxon>Bacteria</taxon>
        <taxon>Bacillati</taxon>
        <taxon>Bacillota</taxon>
        <taxon>Bacilli</taxon>
        <taxon>Bacillales</taxon>
        <taxon>Alicyclobacillaceae</taxon>
        <taxon>Alicyclobacillus</taxon>
    </lineage>
</organism>
<dbReference type="Proteomes" id="UP001164803">
    <property type="component" value="Chromosome"/>
</dbReference>